<feature type="domain" description="G-protein coupled receptors family 2 profile 1" evidence="14">
    <location>
        <begin position="8"/>
        <end position="90"/>
    </location>
</feature>
<evidence type="ECO:0000313" key="17">
    <source>
        <dbReference type="Proteomes" id="UP000311919"/>
    </source>
</evidence>
<dbReference type="GO" id="GO:0007166">
    <property type="term" value="P:cell surface receptor signaling pathway"/>
    <property type="evidence" value="ECO:0007669"/>
    <property type="project" value="InterPro"/>
</dbReference>
<keyword evidence="17" id="KW-1185">Reference proteome</keyword>
<reference evidence="16 17" key="1">
    <citation type="submission" date="2019-03" db="EMBL/GenBank/DDBJ databases">
        <title>An improved genome assembly of the fluke Schistosoma japonicum.</title>
        <authorList>
            <person name="Hu W."/>
            <person name="Luo F."/>
            <person name="Yin M."/>
            <person name="Mo X."/>
            <person name="Sun C."/>
            <person name="Wu Q."/>
            <person name="Zhu B."/>
            <person name="Xiang M."/>
            <person name="Wang J."/>
            <person name="Wang Y."/>
            <person name="Zhang T."/>
            <person name="Xu B."/>
            <person name="Zheng H."/>
            <person name="Feng Z."/>
        </authorList>
    </citation>
    <scope>NUCLEOTIDE SEQUENCE [LARGE SCALE GENOMIC DNA]</scope>
    <source>
        <strain evidence="16">HuSjv2</strain>
        <tissue evidence="16">Worms</tissue>
    </source>
</reference>
<feature type="region of interest" description="Disordered" evidence="12">
    <location>
        <begin position="385"/>
        <end position="406"/>
    </location>
</feature>
<name>A0A4Z2DIJ0_SCHJA</name>
<evidence type="ECO:0000256" key="9">
    <source>
        <dbReference type="ARBA" id="ARBA00023157"/>
    </source>
</evidence>
<keyword evidence="5" id="KW-0732">Signal</keyword>
<dbReference type="PROSITE" id="PS50227">
    <property type="entry name" value="G_PROTEIN_RECEP_F2_3"/>
    <property type="match status" value="1"/>
</dbReference>
<keyword evidence="8 13" id="KW-0472">Membrane</keyword>
<dbReference type="OrthoDB" id="6022368at2759"/>
<comment type="similarity">
    <text evidence="2">Belongs to the G-protein coupled receptor 2 family.</text>
</comment>
<feature type="domain" description="G-protein coupled receptors family 2 profile 2" evidence="15">
    <location>
        <begin position="98"/>
        <end position="531"/>
    </location>
</feature>
<keyword evidence="6 13" id="KW-1133">Transmembrane helix</keyword>
<dbReference type="InterPro" id="IPR001879">
    <property type="entry name" value="GPCR_2_extracellular_dom"/>
</dbReference>
<evidence type="ECO:0000256" key="7">
    <source>
        <dbReference type="ARBA" id="ARBA00023040"/>
    </source>
</evidence>
<evidence type="ECO:0000259" key="15">
    <source>
        <dbReference type="PROSITE" id="PS50261"/>
    </source>
</evidence>
<evidence type="ECO:0000256" key="5">
    <source>
        <dbReference type="ARBA" id="ARBA00022729"/>
    </source>
</evidence>
<gene>
    <name evidence="16" type="ORF">EWB00_000556</name>
</gene>
<feature type="transmembrane region" description="Helical" evidence="13">
    <location>
        <begin position="96"/>
        <end position="120"/>
    </location>
</feature>
<dbReference type="InterPro" id="IPR003051">
    <property type="entry name" value="GPCR_2_CRF_rcpt"/>
</dbReference>
<comment type="caution">
    <text evidence="16">The sequence shown here is derived from an EMBL/GenBank/DDBJ whole genome shotgun (WGS) entry which is preliminary data.</text>
</comment>
<dbReference type="PRINTS" id="PR00249">
    <property type="entry name" value="GPCRSECRETIN"/>
</dbReference>
<sequence length="585" mass="65957">MDINALLLCSNSYKNLTDHLESMNISYCQPTVNSIHQCWPPTSAGQFAKLPCPSNVTGFHYSENDDSFRECFLNGSWAEFADYSACSIIYPLTDEFFIFLCFLIGYIISTISVISGIFILQYFRSLRCVRNNIHTHLMIAILLRASSWICLAILNTTTLLYSQAVNNILTCILAFGMIAVYSWMLIEGVHLMNILFLTFIVRQLRFTCYSIIGWGIPAVLTSSWAITKSIKLGHSNLWTEPTTSDPEGILVVTSILITLAVNFFIMFITLFMLLTKLHGKASGIVDTGKIRGSRISKKQHHLHGERVNKSHTELQITDEDDSKQHHNQTVNNSAVSNNNNNVNSTDKVINVDIQTTAPIAALTTSTTMARTPKDIVTTGKVKSLKSSLKSPSNSRFPTATSTTQSVRPNISETHLIKSHITIIMKDKCTVNKSGRHLSAYKHSPSIRQWKTSKHSQRKSTDNNSLSSTTISLNEIRKAIKAIIFLMPLLGFSQLIFLIPYSKASGRIFDYINAIMLSTQGFWVTLIYCYLNSEVQRVLRTRIRVLCPTLKNQPSERIRQKRSFNTNATMISNNNNNDTVYQRYLE</sequence>
<dbReference type="AlphaFoldDB" id="A0A4Z2DIJ0"/>
<protein>
    <submittedName>
        <fullName evidence="16">Diuretic hormone receptor isoform 1</fullName>
    </submittedName>
</protein>
<feature type="compositionally biased region" description="Low complexity" evidence="12">
    <location>
        <begin position="385"/>
        <end position="394"/>
    </location>
</feature>
<evidence type="ECO:0000256" key="3">
    <source>
        <dbReference type="ARBA" id="ARBA00022475"/>
    </source>
</evidence>
<evidence type="ECO:0000256" key="6">
    <source>
        <dbReference type="ARBA" id="ARBA00022989"/>
    </source>
</evidence>
<dbReference type="InterPro" id="IPR050332">
    <property type="entry name" value="GPCR_2"/>
</dbReference>
<feature type="region of interest" description="Disordered" evidence="12">
    <location>
        <begin position="319"/>
        <end position="343"/>
    </location>
</feature>
<feature type="transmembrane region" description="Helical" evidence="13">
    <location>
        <begin position="247"/>
        <end position="274"/>
    </location>
</feature>
<keyword evidence="7" id="KW-0297">G-protein coupled receptor</keyword>
<evidence type="ECO:0000256" key="12">
    <source>
        <dbReference type="SAM" id="MobiDB-lite"/>
    </source>
</evidence>
<feature type="compositionally biased region" description="Low complexity" evidence="12">
    <location>
        <begin position="330"/>
        <end position="343"/>
    </location>
</feature>
<evidence type="ECO:0000256" key="10">
    <source>
        <dbReference type="ARBA" id="ARBA00023170"/>
    </source>
</evidence>
<dbReference type="Gene3D" id="1.20.1070.10">
    <property type="entry name" value="Rhodopsin 7-helix transmembrane proteins"/>
    <property type="match status" value="2"/>
</dbReference>
<feature type="transmembrane region" description="Helical" evidence="13">
    <location>
        <begin position="141"/>
        <end position="161"/>
    </location>
</feature>
<dbReference type="Pfam" id="PF02793">
    <property type="entry name" value="HRM"/>
    <property type="match status" value="1"/>
</dbReference>
<keyword evidence="11" id="KW-0807">Transducer</keyword>
<evidence type="ECO:0000256" key="13">
    <source>
        <dbReference type="SAM" id="Phobius"/>
    </source>
</evidence>
<dbReference type="InterPro" id="IPR036445">
    <property type="entry name" value="GPCR_2_extracell_dom_sf"/>
</dbReference>
<accession>A0A4Z2DIJ0</accession>
<keyword evidence="10 16" id="KW-0675">Receptor</keyword>
<keyword evidence="3" id="KW-1003">Cell membrane</keyword>
<evidence type="ECO:0000313" key="16">
    <source>
        <dbReference type="EMBL" id="TNN16276.1"/>
    </source>
</evidence>
<evidence type="ECO:0000259" key="14">
    <source>
        <dbReference type="PROSITE" id="PS50227"/>
    </source>
</evidence>
<dbReference type="SUPFAM" id="SSF111418">
    <property type="entry name" value="Hormone receptor domain"/>
    <property type="match status" value="1"/>
</dbReference>
<feature type="compositionally biased region" description="Polar residues" evidence="12">
    <location>
        <begin position="395"/>
        <end position="406"/>
    </location>
</feature>
<keyword evidence="9" id="KW-1015">Disulfide bond</keyword>
<dbReference type="Pfam" id="PF00002">
    <property type="entry name" value="7tm_2"/>
    <property type="match status" value="2"/>
</dbReference>
<feature type="transmembrane region" description="Helical" evidence="13">
    <location>
        <begin position="206"/>
        <end position="227"/>
    </location>
</feature>
<dbReference type="PRINTS" id="PR01279">
    <property type="entry name" value="CRFRECEPTOR"/>
</dbReference>
<comment type="subcellular location">
    <subcellularLocation>
        <location evidence="1">Cell membrane</location>
        <topology evidence="1">Multi-pass membrane protein</topology>
    </subcellularLocation>
</comment>
<evidence type="ECO:0000256" key="1">
    <source>
        <dbReference type="ARBA" id="ARBA00004651"/>
    </source>
</evidence>
<dbReference type="PROSITE" id="PS50261">
    <property type="entry name" value="G_PROTEIN_RECEP_F2_4"/>
    <property type="match status" value="1"/>
</dbReference>
<organism evidence="16 17">
    <name type="scientific">Schistosoma japonicum</name>
    <name type="common">Blood fluke</name>
    <dbReference type="NCBI Taxonomy" id="6182"/>
    <lineage>
        <taxon>Eukaryota</taxon>
        <taxon>Metazoa</taxon>
        <taxon>Spiralia</taxon>
        <taxon>Lophotrochozoa</taxon>
        <taxon>Platyhelminthes</taxon>
        <taxon>Trematoda</taxon>
        <taxon>Digenea</taxon>
        <taxon>Strigeidida</taxon>
        <taxon>Schistosomatoidea</taxon>
        <taxon>Schistosomatidae</taxon>
        <taxon>Schistosoma</taxon>
    </lineage>
</organism>
<dbReference type="InterPro" id="IPR017981">
    <property type="entry name" value="GPCR_2-like_7TM"/>
</dbReference>
<dbReference type="GO" id="GO:0008528">
    <property type="term" value="F:G protein-coupled peptide receptor activity"/>
    <property type="evidence" value="ECO:0007669"/>
    <property type="project" value="TreeGrafter"/>
</dbReference>
<evidence type="ECO:0000256" key="4">
    <source>
        <dbReference type="ARBA" id="ARBA00022692"/>
    </source>
</evidence>
<feature type="transmembrane region" description="Helical" evidence="13">
    <location>
        <begin position="478"/>
        <end position="498"/>
    </location>
</feature>
<dbReference type="InterPro" id="IPR000832">
    <property type="entry name" value="GPCR_2_secretin-like"/>
</dbReference>
<keyword evidence="4 13" id="KW-0812">Transmembrane</keyword>
<proteinExistence type="inferred from homology"/>
<dbReference type="EMBL" id="SKCS01000121">
    <property type="protein sequence ID" value="TNN16276.1"/>
    <property type="molecule type" value="Genomic_DNA"/>
</dbReference>
<evidence type="ECO:0000256" key="11">
    <source>
        <dbReference type="ARBA" id="ARBA00023224"/>
    </source>
</evidence>
<dbReference type="GO" id="GO:0005886">
    <property type="term" value="C:plasma membrane"/>
    <property type="evidence" value="ECO:0007669"/>
    <property type="project" value="UniProtKB-SubCell"/>
</dbReference>
<dbReference type="Proteomes" id="UP000311919">
    <property type="component" value="Unassembled WGS sequence"/>
</dbReference>
<evidence type="ECO:0000256" key="8">
    <source>
        <dbReference type="ARBA" id="ARBA00023136"/>
    </source>
</evidence>
<dbReference type="PANTHER" id="PTHR45620">
    <property type="entry name" value="PDF RECEPTOR-LIKE PROTEIN-RELATED"/>
    <property type="match status" value="1"/>
</dbReference>
<evidence type="ECO:0000256" key="2">
    <source>
        <dbReference type="ARBA" id="ARBA00005314"/>
    </source>
</evidence>
<dbReference type="SMART" id="SM00008">
    <property type="entry name" value="HormR"/>
    <property type="match status" value="1"/>
</dbReference>
<dbReference type="STRING" id="6182.A0A4Z2DIJ0"/>
<dbReference type="Gene3D" id="4.10.1240.10">
    <property type="entry name" value="GPCR, family 2, extracellular hormone receptor domain"/>
    <property type="match status" value="1"/>
</dbReference>
<feature type="transmembrane region" description="Helical" evidence="13">
    <location>
        <begin position="510"/>
        <end position="530"/>
    </location>
</feature>
<dbReference type="GO" id="GO:0007188">
    <property type="term" value="P:adenylate cyclase-modulating G protein-coupled receptor signaling pathway"/>
    <property type="evidence" value="ECO:0007669"/>
    <property type="project" value="TreeGrafter"/>
</dbReference>